<proteinExistence type="predicted"/>
<dbReference type="AlphaFoldDB" id="A0A6G1JHH0"/>
<dbReference type="Proteomes" id="UP000799291">
    <property type="component" value="Unassembled WGS sequence"/>
</dbReference>
<keyword evidence="2" id="KW-1185">Reference proteome</keyword>
<protein>
    <submittedName>
        <fullName evidence="1">Uncharacterized protein</fullName>
    </submittedName>
</protein>
<reference evidence="1" key="1">
    <citation type="journal article" date="2020" name="Stud. Mycol.">
        <title>101 Dothideomycetes genomes: a test case for predicting lifestyles and emergence of pathogens.</title>
        <authorList>
            <person name="Haridas S."/>
            <person name="Albert R."/>
            <person name="Binder M."/>
            <person name="Bloem J."/>
            <person name="Labutti K."/>
            <person name="Salamov A."/>
            <person name="Andreopoulos B."/>
            <person name="Baker S."/>
            <person name="Barry K."/>
            <person name="Bills G."/>
            <person name="Bluhm B."/>
            <person name="Cannon C."/>
            <person name="Castanera R."/>
            <person name="Culley D."/>
            <person name="Daum C."/>
            <person name="Ezra D."/>
            <person name="Gonzalez J."/>
            <person name="Henrissat B."/>
            <person name="Kuo A."/>
            <person name="Liang C."/>
            <person name="Lipzen A."/>
            <person name="Lutzoni F."/>
            <person name="Magnuson J."/>
            <person name="Mondo S."/>
            <person name="Nolan M."/>
            <person name="Ohm R."/>
            <person name="Pangilinan J."/>
            <person name="Park H.-J."/>
            <person name="Ramirez L."/>
            <person name="Alfaro M."/>
            <person name="Sun H."/>
            <person name="Tritt A."/>
            <person name="Yoshinaga Y."/>
            <person name="Zwiers L.-H."/>
            <person name="Turgeon B."/>
            <person name="Goodwin S."/>
            <person name="Spatafora J."/>
            <person name="Crous P."/>
            <person name="Grigoriev I."/>
        </authorList>
    </citation>
    <scope>NUCLEOTIDE SEQUENCE</scope>
    <source>
        <strain evidence="1">CBS 122367</strain>
    </source>
</reference>
<evidence type="ECO:0000313" key="2">
    <source>
        <dbReference type="Proteomes" id="UP000799291"/>
    </source>
</evidence>
<sequence>MPNATLILNQLLPLDTIGLGYLTLYPQDPAQDAYQPEPGSFTDGDIVTQRLEEFSHILDRTTSSRLHAFLSSAIHSAYSKKNVSGTDISSALCITRQLRNSEELFQEICKLPTARRWLERALRRRQQVYLVVGIKTLTDARIKQEKSRAREAEAAIQVPTTLAAAAGGVVLPLGDVLDVGAGLSRQKQNDEKISFVAPGEQIFAVQYRKIQVARFASREIDKASLELGNSWKIYVEARGGEEAAEEVVDAKVCEYSPKAGEDSGPFESFVVEDEELYYLL</sequence>
<accession>A0A6G1JHH0</accession>
<dbReference type="OrthoDB" id="5410365at2759"/>
<name>A0A6G1JHH0_9PLEO</name>
<dbReference type="EMBL" id="MU005572">
    <property type="protein sequence ID" value="KAF2689670.1"/>
    <property type="molecule type" value="Genomic_DNA"/>
</dbReference>
<evidence type="ECO:0000313" key="1">
    <source>
        <dbReference type="EMBL" id="KAF2689670.1"/>
    </source>
</evidence>
<gene>
    <name evidence="1" type="ORF">K458DRAFT_413919</name>
</gene>
<organism evidence="1 2">
    <name type="scientific">Lentithecium fluviatile CBS 122367</name>
    <dbReference type="NCBI Taxonomy" id="1168545"/>
    <lineage>
        <taxon>Eukaryota</taxon>
        <taxon>Fungi</taxon>
        <taxon>Dikarya</taxon>
        <taxon>Ascomycota</taxon>
        <taxon>Pezizomycotina</taxon>
        <taxon>Dothideomycetes</taxon>
        <taxon>Pleosporomycetidae</taxon>
        <taxon>Pleosporales</taxon>
        <taxon>Massarineae</taxon>
        <taxon>Lentitheciaceae</taxon>
        <taxon>Lentithecium</taxon>
    </lineage>
</organism>